<comment type="caution">
    <text evidence="2">The sequence shown here is derived from an EMBL/GenBank/DDBJ whole genome shotgun (WGS) entry which is preliminary data.</text>
</comment>
<dbReference type="EMBL" id="SHNO01000001">
    <property type="protein sequence ID" value="MCX2976137.1"/>
    <property type="molecule type" value="Genomic_DNA"/>
</dbReference>
<protein>
    <submittedName>
        <fullName evidence="2">DUF2236 domain-containing protein</fullName>
    </submittedName>
</protein>
<reference evidence="2" key="1">
    <citation type="submission" date="2019-02" db="EMBL/GenBank/DDBJ databases">
        <authorList>
            <person name="Li S.-H."/>
        </authorList>
    </citation>
    <scope>NUCLEOTIDE SEQUENCE</scope>
    <source>
        <strain evidence="2">IMCC11814</strain>
    </source>
</reference>
<organism evidence="2 3">
    <name type="scientific">Candidatus Marimicrobium litorale</name>
    <dbReference type="NCBI Taxonomy" id="2518991"/>
    <lineage>
        <taxon>Bacteria</taxon>
        <taxon>Pseudomonadati</taxon>
        <taxon>Pseudomonadota</taxon>
        <taxon>Gammaproteobacteria</taxon>
        <taxon>Cellvibrionales</taxon>
        <taxon>Halieaceae</taxon>
        <taxon>Marimicrobium</taxon>
    </lineage>
</organism>
<evidence type="ECO:0000259" key="1">
    <source>
        <dbReference type="Pfam" id="PF09995"/>
    </source>
</evidence>
<dbReference type="Proteomes" id="UP001143304">
    <property type="component" value="Unassembled WGS sequence"/>
</dbReference>
<proteinExistence type="predicted"/>
<dbReference type="InterPro" id="IPR037473">
    <property type="entry name" value="Lcp-like"/>
</dbReference>
<feature type="domain" description="ER-bound oxygenase mpaB/mpaB'/Rubber oxygenase catalytic" evidence="1">
    <location>
        <begin position="153"/>
        <end position="307"/>
    </location>
</feature>
<gene>
    <name evidence="2" type="ORF">EYC82_02040</name>
</gene>
<keyword evidence="3" id="KW-1185">Reference proteome</keyword>
<dbReference type="RefSeq" id="WP_279247891.1">
    <property type="nucleotide sequence ID" value="NZ_SHNO01000001.1"/>
</dbReference>
<accession>A0ABT3T1K1</accession>
<dbReference type="PANTHER" id="PTHR37539:SF1">
    <property type="entry name" value="ER-BOUND OXYGENASE MPAB_MPAB'_RUBBER OXYGENASE CATALYTIC DOMAIN-CONTAINING PROTEIN"/>
    <property type="match status" value="1"/>
</dbReference>
<evidence type="ECO:0000313" key="3">
    <source>
        <dbReference type="Proteomes" id="UP001143304"/>
    </source>
</evidence>
<dbReference type="PANTHER" id="PTHR37539">
    <property type="entry name" value="SECRETED PROTEIN-RELATED"/>
    <property type="match status" value="1"/>
</dbReference>
<dbReference type="InterPro" id="IPR018713">
    <property type="entry name" value="MPAB/Lcp_cat_dom"/>
</dbReference>
<dbReference type="Pfam" id="PF09995">
    <property type="entry name" value="MPAB_Lcp_cat"/>
    <property type="match status" value="1"/>
</dbReference>
<evidence type="ECO:0000313" key="2">
    <source>
        <dbReference type="EMBL" id="MCX2976137.1"/>
    </source>
</evidence>
<sequence>MSNQGSFTYSEHVLDQRRLVPGIYGDIDFSVVPERYLADDSGIGHLPPRLKEYAERALKNPGYVESVRNYTMTGDAVADAYAALIPRYGFRRLVSMLDSACDDGVEAVPDAPEELFAFIQAMEVVPDWIDMDLVEKGALQERIPLANVSPFAIRGAFVATFMNKYTALPMTMTGTLSDSKSARRVLETASFFTSTAMPGALSRYGKGFKAAAKVRLMHSMVRFNIMQSGRWDVGVYGIPIPQVDQMPAGLIGIFLLSFALLAKGHKEFTPEQQARVEMARYRCHLLGLPQALLGETPEEVVDLMMARTVSLKEEYDDDICGDLVLGTMNAELLDDPSLRGRVHRWMERGFSKYFFIRNFCEGKAARAERIGVTYRFPDKIATAAAIVVIVTTTTFYKYGMMVPFLRQPLDNLLVNRLARLLESYGHADFVTDASQYKLQASGQ</sequence>
<name>A0ABT3T1K1_9GAMM</name>